<reference evidence="1" key="1">
    <citation type="journal article" date="2014" name="Int. J. Syst. Evol. Microbiol.">
        <title>Complete genome of a new Firmicutes species belonging to the dominant human colonic microbiota ('Ruminococcus bicirculans') reveals two chromosomes and a selective capacity to utilize plant glucans.</title>
        <authorList>
            <consortium name="NISC Comparative Sequencing Program"/>
            <person name="Wegmann U."/>
            <person name="Louis P."/>
            <person name="Goesmann A."/>
            <person name="Henrissat B."/>
            <person name="Duncan S.H."/>
            <person name="Flint H.J."/>
        </authorList>
    </citation>
    <scope>NUCLEOTIDE SEQUENCE</scope>
    <source>
        <strain evidence="1">CGMCC 1.18437</strain>
    </source>
</reference>
<dbReference type="EMBL" id="JACHFK010000006">
    <property type="protein sequence ID" value="MBB5377310.1"/>
    <property type="molecule type" value="Genomic_DNA"/>
</dbReference>
<reference evidence="1" key="4">
    <citation type="submission" date="2024-05" db="EMBL/GenBank/DDBJ databases">
        <authorList>
            <person name="Sun Q."/>
            <person name="Zhou Y."/>
        </authorList>
    </citation>
    <scope>NUCLEOTIDE SEQUENCE</scope>
    <source>
        <strain evidence="1">CGMCC 1.18437</strain>
    </source>
</reference>
<reference evidence="2 3" key="3">
    <citation type="submission" date="2020-08" db="EMBL/GenBank/DDBJ databases">
        <title>Genomic Encyclopedia of Type Strains, Phase IV (KMG-IV): sequencing the most valuable type-strain genomes for metagenomic binning, comparative biology and taxonomic classification.</title>
        <authorList>
            <person name="Goeker M."/>
        </authorList>
    </citation>
    <scope>NUCLEOTIDE SEQUENCE [LARGE SCALE GENOMIC DNA]</scope>
    <source>
        <strain evidence="2 3">DSM 27521</strain>
    </source>
</reference>
<evidence type="ECO:0000313" key="1">
    <source>
        <dbReference type="EMBL" id="GHF47458.1"/>
    </source>
</evidence>
<gene>
    <name evidence="1" type="ORF">GCM10017781_24640</name>
    <name evidence="2" type="ORF">HNQ07_002783</name>
</gene>
<accession>A0A7W8KG58</accession>
<dbReference type="Proteomes" id="UP000619376">
    <property type="component" value="Unassembled WGS sequence"/>
</dbReference>
<comment type="caution">
    <text evidence="2">The sequence shown here is derived from an EMBL/GenBank/DDBJ whole genome shotgun (WGS) entry which is preliminary data.</text>
</comment>
<keyword evidence="4" id="KW-1185">Reference proteome</keyword>
<name>A0A7W8KG58_9DEIO</name>
<evidence type="ECO:0000313" key="2">
    <source>
        <dbReference type="EMBL" id="MBB5377310.1"/>
    </source>
</evidence>
<dbReference type="Proteomes" id="UP000539473">
    <property type="component" value="Unassembled WGS sequence"/>
</dbReference>
<evidence type="ECO:0000313" key="4">
    <source>
        <dbReference type="Proteomes" id="UP000619376"/>
    </source>
</evidence>
<dbReference type="Pfam" id="PF13424">
    <property type="entry name" value="TPR_12"/>
    <property type="match status" value="1"/>
</dbReference>
<evidence type="ECO:0000313" key="3">
    <source>
        <dbReference type="Proteomes" id="UP000539473"/>
    </source>
</evidence>
<organism evidence="2 3">
    <name type="scientific">Deinococcus metalli</name>
    <dbReference type="NCBI Taxonomy" id="1141878"/>
    <lineage>
        <taxon>Bacteria</taxon>
        <taxon>Thermotogati</taxon>
        <taxon>Deinococcota</taxon>
        <taxon>Deinococci</taxon>
        <taxon>Deinococcales</taxon>
        <taxon>Deinococcaceae</taxon>
        <taxon>Deinococcus</taxon>
    </lineage>
</organism>
<dbReference type="SUPFAM" id="SSF48452">
    <property type="entry name" value="TPR-like"/>
    <property type="match status" value="2"/>
</dbReference>
<sequence length="208" mass="22541">MDRLRQGWARYTRGDYAAAEVLFQAVLDDPTTPPEGIFEARFNLGYCAASTGHLGRARAIYGALRQDAQASGTLQTEHVLLHQLGMVERMADNWTAAWSCFEEERRLIAALGDDDLAVAINAYELGLVALHLGRATESRSHFETSLLCAQRTTDSVAVGCAHRGLGEWHAAHGHAAEAAAEWTLALTAFRTAGDEPAARNVLALLNPT</sequence>
<dbReference type="EMBL" id="BNAJ01000006">
    <property type="protein sequence ID" value="GHF47458.1"/>
    <property type="molecule type" value="Genomic_DNA"/>
</dbReference>
<dbReference type="AlphaFoldDB" id="A0A7W8KG58"/>
<dbReference type="InterPro" id="IPR011990">
    <property type="entry name" value="TPR-like_helical_dom_sf"/>
</dbReference>
<dbReference type="RefSeq" id="WP_184112718.1">
    <property type="nucleotide sequence ID" value="NZ_BNAJ01000006.1"/>
</dbReference>
<dbReference type="Gene3D" id="1.25.40.10">
    <property type="entry name" value="Tetratricopeptide repeat domain"/>
    <property type="match status" value="1"/>
</dbReference>
<protein>
    <submittedName>
        <fullName evidence="2">Tetratricopeptide (TPR) repeat protein</fullName>
    </submittedName>
</protein>
<reference evidence="4" key="2">
    <citation type="journal article" date="2019" name="Int. J. Syst. Evol. Microbiol.">
        <title>The Global Catalogue of Microorganisms (GCM) 10K type strain sequencing project: providing services to taxonomists for standard genome sequencing and annotation.</title>
        <authorList>
            <consortium name="The Broad Institute Genomics Platform"/>
            <consortium name="The Broad Institute Genome Sequencing Center for Infectious Disease"/>
            <person name="Wu L."/>
            <person name="Ma J."/>
        </authorList>
    </citation>
    <scope>NUCLEOTIDE SEQUENCE [LARGE SCALE GENOMIC DNA]</scope>
    <source>
        <strain evidence="4">CGMCC 1.18437</strain>
    </source>
</reference>
<proteinExistence type="predicted"/>